<evidence type="ECO:0000313" key="2">
    <source>
        <dbReference type="Proteomes" id="UP000008743"/>
    </source>
</evidence>
<organism evidence="1 2">
    <name type="scientific">Capsaspora owczarzaki (strain ATCC 30864)</name>
    <dbReference type="NCBI Taxonomy" id="595528"/>
    <lineage>
        <taxon>Eukaryota</taxon>
        <taxon>Filasterea</taxon>
        <taxon>Capsaspora</taxon>
    </lineage>
</organism>
<reference evidence="2" key="1">
    <citation type="submission" date="2011-02" db="EMBL/GenBank/DDBJ databases">
        <title>The Genome Sequence of Capsaspora owczarzaki ATCC 30864.</title>
        <authorList>
            <person name="Russ C."/>
            <person name="Cuomo C."/>
            <person name="Burger G."/>
            <person name="Gray M.W."/>
            <person name="Holland P.W.H."/>
            <person name="King N."/>
            <person name="Lang F.B.F."/>
            <person name="Roger A.J."/>
            <person name="Ruiz-Trillo I."/>
            <person name="Young S.K."/>
            <person name="Zeng Q."/>
            <person name="Gargeya S."/>
            <person name="Alvarado L."/>
            <person name="Berlin A."/>
            <person name="Chapman S.B."/>
            <person name="Chen Z."/>
            <person name="Freedman E."/>
            <person name="Gellesch M."/>
            <person name="Goldberg J."/>
            <person name="Griggs A."/>
            <person name="Gujja S."/>
            <person name="Heilman E."/>
            <person name="Heiman D."/>
            <person name="Howarth C."/>
            <person name="Mehta T."/>
            <person name="Neiman D."/>
            <person name="Pearson M."/>
            <person name="Roberts A."/>
            <person name="Saif S."/>
            <person name="Shea T."/>
            <person name="Shenoy N."/>
            <person name="Sisk P."/>
            <person name="Stolte C."/>
            <person name="Sykes S."/>
            <person name="White J."/>
            <person name="Yandava C."/>
            <person name="Haas B."/>
            <person name="Nusbaum C."/>
            <person name="Birren B."/>
        </authorList>
    </citation>
    <scope>NUCLEOTIDE SEQUENCE</scope>
    <source>
        <strain evidence="2">ATCC 30864</strain>
    </source>
</reference>
<dbReference type="EMBL" id="KE346363">
    <property type="protein sequence ID" value="KJE92053.1"/>
    <property type="molecule type" value="Genomic_DNA"/>
</dbReference>
<name>A0A0D2WNP6_CAPO3</name>
<proteinExistence type="predicted"/>
<keyword evidence="2" id="KW-1185">Reference proteome</keyword>
<sequence length="821" mass="91932">MSDEERSAVVLLVLPDVSGADFQDQCRKHYKEMQERSKFEHQRALYGHLLKKAFHFGLQGVSRLSSHDFIDAPSKRFCKTVLTATYTSRVFGLVDTSGAGKTKMGLSPAFTNQAHVVYIRLAETGDDCSFLSPVQVLCRELQLLLDRVNQDSKAASSTRTARLALDLVREFVCSYYDILIEADEACQPASTEDQRRLWVAILENGFSSDRLCTRVSERLAERLSTDLSGNSEVALIVLETKLRERISRVGVDGKKAPLILFMDNLHAVKDVCSDLWSLEDYEVRRYRALKQRWSIDFKRPTDLYYAIRVILSEVALRGVGAVYAGTQLWLRDPISVEATFSLNSQLHLWSEFCVMQPSDMLAFLRLYFDGIPISSPESQDHADCLVALAPLQGRPRFFFTTFLPEFLDRVKGAHISKEMVAIICETARKAASVVLSQLRDTLRAHWHERTTTTPNPLERTVTVPDLFACACLLNGKLPFRRTELAEVMANGILFFGSDQEKYNLHTEPLLLQALFAEGNYNLTGAAFAHQLDIIAQFARAQTTELTLAWHFVRQLVLAGDEEAFLSQAIKELLPRGYDLPAVVTQIKLTAATAMATLTDATTLDEMRSSCHVLHTLPGLFGPDVIVPGQMRDSSVVLAIQCMSRRAKCDDAIAWVTPGWAYAPRQLDARSSFHQNRPLPFLCSSVTNADRAALASFLREEVSSGVRRDARWLRCVYTRGRFCDQLVQRINAWNRACASAAPFSCILLLQGNEEDAPSVISLVSEDDLKFRTIDQVDAVCSANRQEDPAATFARLAQENLQLRARIASYMEDASTVHGGCLE</sequence>
<protein>
    <submittedName>
        <fullName evidence="1">Uncharacterized protein</fullName>
    </submittedName>
</protein>
<accession>A0A0D2WNP6</accession>
<dbReference type="PhylomeDB" id="A0A0D2WNP6"/>
<gene>
    <name evidence="1" type="ORF">CAOG_003082</name>
</gene>
<dbReference type="AlphaFoldDB" id="A0A0D2WNP6"/>
<dbReference type="Proteomes" id="UP000008743">
    <property type="component" value="Unassembled WGS sequence"/>
</dbReference>
<evidence type="ECO:0000313" key="1">
    <source>
        <dbReference type="EMBL" id="KJE92053.1"/>
    </source>
</evidence>
<dbReference type="InParanoid" id="A0A0D2WNP6"/>